<reference evidence="1" key="1">
    <citation type="submission" date="2018-12" db="EMBL/GenBank/DDBJ databases">
        <title>Characterization of a N4-like bacteriophage infecting a coral-derived Vibrio strain.</title>
        <authorList>
            <person name="Huang S."/>
        </authorList>
    </citation>
    <scope>NUCLEOTIDE SEQUENCE [LARGE SCALE GENOMIC DNA]</scope>
</reference>
<evidence type="ECO:0000313" key="1">
    <source>
        <dbReference type="EMBL" id="AZU99646.1"/>
    </source>
</evidence>
<proteinExistence type="predicted"/>
<accession>A0A3T0IIJ7</accession>
<sequence length="223" mass="25005">MSEIDKELLEADLNAARAEADRLGISYSPNAKAESIRKKIKAKLAESDIEEEDIAKASDAVDTSTQLTYKTAPRLPNGEIDVTKLPKMPIKRGNRTQLEYTPIAKDIIRKDLTRLVRVKITCFNPAKKEWKGEVFSFVNGVVGTVKKFVPYNCEAGDAYHVPYCIYLMMKAKEFQAFSGKKVNGVEVKTPRQVREFALEVLEPLTQAELDALAKKQHKGSLED</sequence>
<keyword evidence="2" id="KW-1185">Reference proteome</keyword>
<organism evidence="1">
    <name type="scientific">Vibrio virus vB_VspP_SBP1</name>
    <dbReference type="NCBI Taxonomy" id="2500581"/>
    <lineage>
        <taxon>Viruses</taxon>
        <taxon>Duplodnaviria</taxon>
        <taxon>Heunggongvirae</taxon>
        <taxon>Uroviricota</taxon>
        <taxon>Caudoviricetes</taxon>
        <taxon>Schitoviridae</taxon>
        <taxon>Electravirus</taxon>
        <taxon>Electravirus Sbp1</taxon>
    </lineage>
</organism>
<gene>
    <name evidence="1" type="ORF">SBP1_gp054</name>
</gene>
<name>A0A3T0IIJ7_9CAUD</name>
<dbReference type="Proteomes" id="UP000290131">
    <property type="component" value="Segment"/>
</dbReference>
<protein>
    <submittedName>
        <fullName evidence="1">Uncharacterized protein</fullName>
    </submittedName>
</protein>
<evidence type="ECO:0000313" key="2">
    <source>
        <dbReference type="Proteomes" id="UP000290131"/>
    </source>
</evidence>
<dbReference type="EMBL" id="MK301608">
    <property type="protein sequence ID" value="AZU99646.1"/>
    <property type="molecule type" value="Genomic_DNA"/>
</dbReference>